<evidence type="ECO:0000313" key="6">
    <source>
        <dbReference type="Proteomes" id="UP000598775"/>
    </source>
</evidence>
<name>A0A917BCT8_9MICO</name>
<evidence type="ECO:0000256" key="1">
    <source>
        <dbReference type="ARBA" id="ARBA00023015"/>
    </source>
</evidence>
<accession>A0A917BCT8</accession>
<keyword evidence="3" id="KW-0804">Transcription</keyword>
<dbReference type="GO" id="GO:0003677">
    <property type="term" value="F:DNA binding"/>
    <property type="evidence" value="ECO:0007669"/>
    <property type="project" value="UniProtKB-KW"/>
</dbReference>
<sequence>MSLSSGARGAGFNEVNRGAASVLPNGGYPLFGKLLTVTTMAETLTGSTTSTVPAMAARERVAGVLGPEWPADLEMNVFSAVCPSRAVLDHITSKWGVLIIVALSDDSLRWGELRRTIDGISEKMLAQTLRVLEGDGLVLRTVQGTIPPRVDYQLTELGRDLCERLIPLLTWVTQNAAQIVSRDR</sequence>
<evidence type="ECO:0000259" key="4">
    <source>
        <dbReference type="PROSITE" id="PS51118"/>
    </source>
</evidence>
<dbReference type="PANTHER" id="PTHR33204">
    <property type="entry name" value="TRANSCRIPTIONAL REGULATOR, MARR FAMILY"/>
    <property type="match status" value="1"/>
</dbReference>
<keyword evidence="6" id="KW-1185">Reference proteome</keyword>
<dbReference type="PROSITE" id="PS51118">
    <property type="entry name" value="HTH_HXLR"/>
    <property type="match status" value="1"/>
</dbReference>
<organism evidence="5 6">
    <name type="scientific">Subtercola lobariae</name>
    <dbReference type="NCBI Taxonomy" id="1588641"/>
    <lineage>
        <taxon>Bacteria</taxon>
        <taxon>Bacillati</taxon>
        <taxon>Actinomycetota</taxon>
        <taxon>Actinomycetes</taxon>
        <taxon>Micrococcales</taxon>
        <taxon>Microbacteriaceae</taxon>
        <taxon>Subtercola</taxon>
    </lineage>
</organism>
<reference evidence="5 6" key="1">
    <citation type="journal article" date="2014" name="Int. J. Syst. Evol. Microbiol.">
        <title>Complete genome sequence of Corynebacterium casei LMG S-19264T (=DSM 44701T), isolated from a smear-ripened cheese.</title>
        <authorList>
            <consortium name="US DOE Joint Genome Institute (JGI-PGF)"/>
            <person name="Walter F."/>
            <person name="Albersmeier A."/>
            <person name="Kalinowski J."/>
            <person name="Ruckert C."/>
        </authorList>
    </citation>
    <scope>NUCLEOTIDE SEQUENCE [LARGE SCALE GENOMIC DNA]</scope>
    <source>
        <strain evidence="5 6">CGMCC 1.12976</strain>
    </source>
</reference>
<dbReference type="EMBL" id="BMGP01000006">
    <property type="protein sequence ID" value="GGF37633.1"/>
    <property type="molecule type" value="Genomic_DNA"/>
</dbReference>
<keyword evidence="1" id="KW-0805">Transcription regulation</keyword>
<evidence type="ECO:0000313" key="5">
    <source>
        <dbReference type="EMBL" id="GGF37633.1"/>
    </source>
</evidence>
<keyword evidence="2" id="KW-0238">DNA-binding</keyword>
<dbReference type="AlphaFoldDB" id="A0A917BCT8"/>
<dbReference type="Gene3D" id="1.10.10.10">
    <property type="entry name" value="Winged helix-like DNA-binding domain superfamily/Winged helix DNA-binding domain"/>
    <property type="match status" value="1"/>
</dbReference>
<dbReference type="SUPFAM" id="SSF46785">
    <property type="entry name" value="Winged helix' DNA-binding domain"/>
    <property type="match status" value="1"/>
</dbReference>
<dbReference type="Pfam" id="PF01638">
    <property type="entry name" value="HxlR"/>
    <property type="match status" value="1"/>
</dbReference>
<feature type="domain" description="HTH hxlR-type" evidence="4">
    <location>
        <begin position="82"/>
        <end position="180"/>
    </location>
</feature>
<dbReference type="InterPro" id="IPR036388">
    <property type="entry name" value="WH-like_DNA-bd_sf"/>
</dbReference>
<dbReference type="Proteomes" id="UP000598775">
    <property type="component" value="Unassembled WGS sequence"/>
</dbReference>
<evidence type="ECO:0000256" key="2">
    <source>
        <dbReference type="ARBA" id="ARBA00023125"/>
    </source>
</evidence>
<proteinExistence type="predicted"/>
<dbReference type="PANTHER" id="PTHR33204:SF37">
    <property type="entry name" value="HTH-TYPE TRANSCRIPTIONAL REGULATOR YODB"/>
    <property type="match status" value="1"/>
</dbReference>
<comment type="caution">
    <text evidence="5">The sequence shown here is derived from an EMBL/GenBank/DDBJ whole genome shotgun (WGS) entry which is preliminary data.</text>
</comment>
<dbReference type="InterPro" id="IPR002577">
    <property type="entry name" value="HTH_HxlR"/>
</dbReference>
<evidence type="ECO:0000256" key="3">
    <source>
        <dbReference type="ARBA" id="ARBA00023163"/>
    </source>
</evidence>
<dbReference type="InterPro" id="IPR036390">
    <property type="entry name" value="WH_DNA-bd_sf"/>
</dbReference>
<gene>
    <name evidence="5" type="ORF">GCM10011399_33210</name>
</gene>
<protein>
    <recommendedName>
        <fullName evidence="4">HTH hxlR-type domain-containing protein</fullName>
    </recommendedName>
</protein>